<keyword evidence="2" id="KW-0472">Membrane</keyword>
<dbReference type="EMBL" id="CAXAMN010019446">
    <property type="protein sequence ID" value="CAK9054322.1"/>
    <property type="molecule type" value="Genomic_DNA"/>
</dbReference>
<keyword evidence="2" id="KW-1133">Transmembrane helix</keyword>
<feature type="region of interest" description="Disordered" evidence="1">
    <location>
        <begin position="431"/>
        <end position="453"/>
    </location>
</feature>
<feature type="chain" id="PRO_5045548232" evidence="3">
    <location>
        <begin position="17"/>
        <end position="536"/>
    </location>
</feature>
<accession>A0ABP0MTZ8</accession>
<evidence type="ECO:0000256" key="2">
    <source>
        <dbReference type="SAM" id="Phobius"/>
    </source>
</evidence>
<evidence type="ECO:0000313" key="5">
    <source>
        <dbReference type="Proteomes" id="UP001642484"/>
    </source>
</evidence>
<evidence type="ECO:0000256" key="1">
    <source>
        <dbReference type="SAM" id="MobiDB-lite"/>
    </source>
</evidence>
<sequence>MFLQLTLAVLVQGVAGQLCPLVPIMPDTFIFRREMFTFWATETIYNGETFFSKVEQRPSILGKSSSVLVMPGLNVVGSSSKSFCLPWNYCNFEVYDCNGQVVYRGEVGQVASVSDPTSQVTVYKLLDKEGNYLGRSTALPSLLPRLGGINSKSQSAVSIRDTGDAIVLDLRRDPNQLWVTHWTGTLNAPGMSGFGNAEKVPLADPVLVTFLISNNFRNKGLFSPLVNFFLLAMAAGLVVFLYWRYQHSKEEEEEEYDIRNLQIMDSLPLLEVGCLPDLLAARRRQGPTGFEQSENCSQSCSQTLQLRGEAWAHMSIALNKKRVPQGAFKERELAKAENVRLRERVKKLNMIQNNLLKQVSMLMTEREELKRLERRKSPRGKTSSLTSSCTSLGAPGMSFDRMAELNAFVKNGAHKNGDAKVQEPFEEMLREVEAGAQDSPERSVSESVRSRNSQELLRQIRQQTCCYAATRAAVSPRPVSPGLRRRDPGIPSYADVMALPLKESGCGSPEKQDDLMQSFVQHFAAYTRQNDASPAS</sequence>
<organism evidence="4 5">
    <name type="scientific">Durusdinium trenchii</name>
    <dbReference type="NCBI Taxonomy" id="1381693"/>
    <lineage>
        <taxon>Eukaryota</taxon>
        <taxon>Sar</taxon>
        <taxon>Alveolata</taxon>
        <taxon>Dinophyceae</taxon>
        <taxon>Suessiales</taxon>
        <taxon>Symbiodiniaceae</taxon>
        <taxon>Durusdinium</taxon>
    </lineage>
</organism>
<keyword evidence="5" id="KW-1185">Reference proteome</keyword>
<comment type="caution">
    <text evidence="4">The sequence shown here is derived from an EMBL/GenBank/DDBJ whole genome shotgun (WGS) entry which is preliminary data.</text>
</comment>
<proteinExistence type="predicted"/>
<reference evidence="4 5" key="1">
    <citation type="submission" date="2024-02" db="EMBL/GenBank/DDBJ databases">
        <authorList>
            <person name="Chen Y."/>
            <person name="Shah S."/>
            <person name="Dougan E. K."/>
            <person name="Thang M."/>
            <person name="Chan C."/>
        </authorList>
    </citation>
    <scope>NUCLEOTIDE SEQUENCE [LARGE SCALE GENOMIC DNA]</scope>
</reference>
<gene>
    <name evidence="4" type="ORF">CCMP2556_LOCUS27164</name>
</gene>
<name>A0ABP0MTZ8_9DINO</name>
<keyword evidence="2" id="KW-0812">Transmembrane</keyword>
<keyword evidence="3" id="KW-0732">Signal</keyword>
<feature type="signal peptide" evidence="3">
    <location>
        <begin position="1"/>
        <end position="16"/>
    </location>
</feature>
<evidence type="ECO:0000313" key="4">
    <source>
        <dbReference type="EMBL" id="CAK9054322.1"/>
    </source>
</evidence>
<feature type="transmembrane region" description="Helical" evidence="2">
    <location>
        <begin position="221"/>
        <end position="243"/>
    </location>
</feature>
<evidence type="ECO:0000256" key="3">
    <source>
        <dbReference type="SAM" id="SignalP"/>
    </source>
</evidence>
<dbReference type="Proteomes" id="UP001642484">
    <property type="component" value="Unassembled WGS sequence"/>
</dbReference>
<protein>
    <submittedName>
        <fullName evidence="4">Uncharacterized protein</fullName>
    </submittedName>
</protein>
<feature type="compositionally biased region" description="Basic and acidic residues" evidence="1">
    <location>
        <begin position="431"/>
        <end position="444"/>
    </location>
</feature>